<keyword evidence="2" id="KW-0234">DNA repair</keyword>
<keyword evidence="2" id="KW-0227">DNA damage</keyword>
<dbReference type="NCBIfam" id="TIGR02772">
    <property type="entry name" value="Ku_bact"/>
    <property type="match status" value="1"/>
</dbReference>
<accession>A0A1I7NBI0</accession>
<feature type="compositionally biased region" description="Basic residues" evidence="3">
    <location>
        <begin position="288"/>
        <end position="301"/>
    </location>
</feature>
<organism evidence="5 6">
    <name type="scientific">Hyphomicrobium facile</name>
    <dbReference type="NCBI Taxonomy" id="51670"/>
    <lineage>
        <taxon>Bacteria</taxon>
        <taxon>Pseudomonadati</taxon>
        <taxon>Pseudomonadota</taxon>
        <taxon>Alphaproteobacteria</taxon>
        <taxon>Hyphomicrobiales</taxon>
        <taxon>Hyphomicrobiaceae</taxon>
        <taxon>Hyphomicrobium</taxon>
    </lineage>
</organism>
<dbReference type="RefSeq" id="WP_092866630.1">
    <property type="nucleotide sequence ID" value="NZ_FPCH01000002.1"/>
</dbReference>
<feature type="domain" description="Ku" evidence="4">
    <location>
        <begin position="56"/>
        <end position="184"/>
    </location>
</feature>
<dbReference type="EMBL" id="FPCH01000002">
    <property type="protein sequence ID" value="SFV32037.1"/>
    <property type="molecule type" value="Genomic_DNA"/>
</dbReference>
<feature type="compositionally biased region" description="Low complexity" evidence="3">
    <location>
        <begin position="265"/>
        <end position="278"/>
    </location>
</feature>
<feature type="compositionally biased region" description="Basic and acidic residues" evidence="3">
    <location>
        <begin position="254"/>
        <end position="264"/>
    </location>
</feature>
<dbReference type="Proteomes" id="UP000199423">
    <property type="component" value="Unassembled WGS sequence"/>
</dbReference>
<comment type="subunit">
    <text evidence="2">Homodimer. Interacts with LigD.</text>
</comment>
<gene>
    <name evidence="2" type="primary">ku</name>
    <name evidence="5" type="ORF">SAMN04488557_1470</name>
</gene>
<comment type="function">
    <text evidence="2">With LigD forms a non-homologous end joining (NHEJ) DNA repair enzyme, which repairs dsDNA breaks with reduced fidelity. Binds linear dsDNA with 5'- and 3'- overhangs but not closed circular dsDNA nor ssDNA. Recruits and stimulates the ligase activity of LigD.</text>
</comment>
<dbReference type="PANTHER" id="PTHR41251:SF1">
    <property type="entry name" value="NON-HOMOLOGOUS END JOINING PROTEIN KU"/>
    <property type="match status" value="1"/>
</dbReference>
<dbReference type="STRING" id="51670.SAMN04488557_1470"/>
<dbReference type="GO" id="GO:0003690">
    <property type="term" value="F:double-stranded DNA binding"/>
    <property type="evidence" value="ECO:0007669"/>
    <property type="project" value="UniProtKB-UniRule"/>
</dbReference>
<dbReference type="PANTHER" id="PTHR41251">
    <property type="entry name" value="NON-HOMOLOGOUS END JOINING PROTEIN KU"/>
    <property type="match status" value="1"/>
</dbReference>
<reference evidence="6" key="1">
    <citation type="submission" date="2016-10" db="EMBL/GenBank/DDBJ databases">
        <authorList>
            <person name="Varghese N."/>
            <person name="Submissions S."/>
        </authorList>
    </citation>
    <scope>NUCLEOTIDE SEQUENCE [LARGE SCALE GENOMIC DNA]</scope>
    <source>
        <strain evidence="6">DSM 1565</strain>
    </source>
</reference>
<keyword evidence="6" id="KW-1185">Reference proteome</keyword>
<dbReference type="HAMAP" id="MF_01875">
    <property type="entry name" value="Prokaryotic_Ku"/>
    <property type="match status" value="1"/>
</dbReference>
<protein>
    <recommendedName>
        <fullName evidence="2">Non-homologous end joining protein Ku</fullName>
    </recommendedName>
</protein>
<feature type="region of interest" description="Disordered" evidence="3">
    <location>
        <begin position="254"/>
        <end position="301"/>
    </location>
</feature>
<dbReference type="InterPro" id="IPR006164">
    <property type="entry name" value="DNA_bd_Ku70/Ku80"/>
</dbReference>
<keyword evidence="2" id="KW-0233">DNA recombination</keyword>
<sequence length="301" mass="33560">MATARSFWKGHLRLALVTIPIRLVSATASEDKIALHQVDKKSKQRIRYQKVAGESGKVVPQSDIVQGYELDDGNYVLFDADELDKLKLSTRHTVELTEFVEACSIDPLYFDNPYYVLPDGDVAEEGYRIIRDALRATKKYGVGQLTMRGRENLIAMKPCGDGLMIETLRYASEVRDADEIFDGIGNEKLRPELVGMAKQLIDERTRKFNPADFKNHYAEALRKLVKEKVEGGLSTEVSGGEEQPSGGTVIDFMEALRRSTEKSGSKPAAPSKTKTAASRQKREPVKRAPAKTPKKKSRARG</sequence>
<dbReference type="InterPro" id="IPR009187">
    <property type="entry name" value="Prok_Ku"/>
</dbReference>
<proteinExistence type="inferred from homology"/>
<keyword evidence="1 2" id="KW-0238">DNA-binding</keyword>
<evidence type="ECO:0000256" key="1">
    <source>
        <dbReference type="ARBA" id="ARBA00023125"/>
    </source>
</evidence>
<evidence type="ECO:0000259" key="4">
    <source>
        <dbReference type="SMART" id="SM00559"/>
    </source>
</evidence>
<evidence type="ECO:0000313" key="5">
    <source>
        <dbReference type="EMBL" id="SFV32037.1"/>
    </source>
</evidence>
<dbReference type="PIRSF" id="PIRSF006493">
    <property type="entry name" value="Prok_Ku"/>
    <property type="match status" value="1"/>
</dbReference>
<evidence type="ECO:0000313" key="6">
    <source>
        <dbReference type="Proteomes" id="UP000199423"/>
    </source>
</evidence>
<dbReference type="SMART" id="SM00559">
    <property type="entry name" value="Ku78"/>
    <property type="match status" value="1"/>
</dbReference>
<evidence type="ECO:0000256" key="3">
    <source>
        <dbReference type="SAM" id="MobiDB-lite"/>
    </source>
</evidence>
<dbReference type="AlphaFoldDB" id="A0A1I7NBI0"/>
<dbReference type="InterPro" id="IPR016194">
    <property type="entry name" value="SPOC-like_C_dom_sf"/>
</dbReference>
<evidence type="ECO:0000256" key="2">
    <source>
        <dbReference type="HAMAP-Rule" id="MF_01875"/>
    </source>
</evidence>
<dbReference type="OrthoDB" id="9780854at2"/>
<name>A0A1I7NBI0_9HYPH</name>
<dbReference type="CDD" id="cd00789">
    <property type="entry name" value="KU_like"/>
    <property type="match status" value="1"/>
</dbReference>
<dbReference type="GO" id="GO:0006303">
    <property type="term" value="P:double-strand break repair via nonhomologous end joining"/>
    <property type="evidence" value="ECO:0007669"/>
    <property type="project" value="UniProtKB-UniRule"/>
</dbReference>
<dbReference type="SUPFAM" id="SSF100939">
    <property type="entry name" value="SPOC domain-like"/>
    <property type="match status" value="1"/>
</dbReference>
<comment type="similarity">
    <text evidence="2">Belongs to the prokaryotic Ku family.</text>
</comment>
<dbReference type="Gene3D" id="2.40.290.10">
    <property type="match status" value="1"/>
</dbReference>
<dbReference type="GO" id="GO:0006310">
    <property type="term" value="P:DNA recombination"/>
    <property type="evidence" value="ECO:0007669"/>
    <property type="project" value="UniProtKB-KW"/>
</dbReference>
<dbReference type="Pfam" id="PF02735">
    <property type="entry name" value="Ku"/>
    <property type="match status" value="1"/>
</dbReference>